<protein>
    <submittedName>
        <fullName evidence="1">Uncharacterized protein</fullName>
    </submittedName>
</protein>
<name>A0A371EQ57_MUCPR</name>
<accession>A0A371EQ57</accession>
<evidence type="ECO:0000313" key="2">
    <source>
        <dbReference type="Proteomes" id="UP000257109"/>
    </source>
</evidence>
<proteinExistence type="predicted"/>
<evidence type="ECO:0000313" key="1">
    <source>
        <dbReference type="EMBL" id="RDX68188.1"/>
    </source>
</evidence>
<reference evidence="1" key="1">
    <citation type="submission" date="2018-05" db="EMBL/GenBank/DDBJ databases">
        <title>Draft genome of Mucuna pruriens seed.</title>
        <authorList>
            <person name="Nnadi N.E."/>
            <person name="Vos R."/>
            <person name="Hasami M.H."/>
            <person name="Devisetty U.K."/>
            <person name="Aguiy J.C."/>
        </authorList>
    </citation>
    <scope>NUCLEOTIDE SEQUENCE [LARGE SCALE GENOMIC DNA]</scope>
    <source>
        <strain evidence="1">JCA_2017</strain>
    </source>
</reference>
<organism evidence="1 2">
    <name type="scientific">Mucuna pruriens</name>
    <name type="common">Velvet bean</name>
    <name type="synonym">Dolichos pruriens</name>
    <dbReference type="NCBI Taxonomy" id="157652"/>
    <lineage>
        <taxon>Eukaryota</taxon>
        <taxon>Viridiplantae</taxon>
        <taxon>Streptophyta</taxon>
        <taxon>Embryophyta</taxon>
        <taxon>Tracheophyta</taxon>
        <taxon>Spermatophyta</taxon>
        <taxon>Magnoliopsida</taxon>
        <taxon>eudicotyledons</taxon>
        <taxon>Gunneridae</taxon>
        <taxon>Pentapetalae</taxon>
        <taxon>rosids</taxon>
        <taxon>fabids</taxon>
        <taxon>Fabales</taxon>
        <taxon>Fabaceae</taxon>
        <taxon>Papilionoideae</taxon>
        <taxon>50 kb inversion clade</taxon>
        <taxon>NPAAA clade</taxon>
        <taxon>indigoferoid/millettioid clade</taxon>
        <taxon>Phaseoleae</taxon>
        <taxon>Mucuna</taxon>
    </lineage>
</organism>
<feature type="non-terminal residue" evidence="1">
    <location>
        <position position="1"/>
    </location>
</feature>
<sequence>MIIRERAGQESPPVISFDEKDMRYEPPRHDEPMVEIRGGIKLETTFGERNYARTIPVLYTIVEMEASYNVIMGRSVLNKLGAEVSTYHLCMKYLMGKEVGRVWADHRVARRCYEDNLRIGSRPAWGDWPDVNVLDLDLNPR</sequence>
<dbReference type="Proteomes" id="UP000257109">
    <property type="component" value="Unassembled WGS sequence"/>
</dbReference>
<comment type="caution">
    <text evidence="1">The sequence shown here is derived from an EMBL/GenBank/DDBJ whole genome shotgun (WGS) entry which is preliminary data.</text>
</comment>
<gene>
    <name evidence="1" type="ORF">CR513_52839</name>
</gene>
<keyword evidence="2" id="KW-1185">Reference proteome</keyword>
<dbReference type="OrthoDB" id="2919534at2759"/>
<dbReference type="EMBL" id="QJKJ01012647">
    <property type="protein sequence ID" value="RDX68188.1"/>
    <property type="molecule type" value="Genomic_DNA"/>
</dbReference>
<dbReference type="AlphaFoldDB" id="A0A371EQ57"/>